<comment type="caution">
    <text evidence="2">The sequence shown here is derived from an EMBL/GenBank/DDBJ whole genome shotgun (WGS) entry which is preliminary data.</text>
</comment>
<accession>A0A841GYB0</accession>
<evidence type="ECO:0000259" key="1">
    <source>
        <dbReference type="Pfam" id="PF13524"/>
    </source>
</evidence>
<dbReference type="InterPro" id="IPR055259">
    <property type="entry name" value="YkvP/CgeB_Glyco_trans-like"/>
</dbReference>
<evidence type="ECO:0000313" key="3">
    <source>
        <dbReference type="Proteomes" id="UP000582837"/>
    </source>
</evidence>
<name>A0A841GYB0_9BACT</name>
<dbReference type="Pfam" id="PF13524">
    <property type="entry name" value="Glyco_trans_1_2"/>
    <property type="match status" value="1"/>
</dbReference>
<dbReference type="RefSeq" id="WP_170034634.1">
    <property type="nucleotide sequence ID" value="NZ_JABDTL010000001.1"/>
</dbReference>
<evidence type="ECO:0000313" key="2">
    <source>
        <dbReference type="EMBL" id="MBB6070733.1"/>
    </source>
</evidence>
<dbReference type="Gene3D" id="3.40.50.2000">
    <property type="entry name" value="Glycogen Phosphorylase B"/>
    <property type="match status" value="2"/>
</dbReference>
<keyword evidence="3" id="KW-1185">Reference proteome</keyword>
<dbReference type="Proteomes" id="UP000582837">
    <property type="component" value="Unassembled WGS sequence"/>
</dbReference>
<gene>
    <name evidence="2" type="ORF">HNQ61_002354</name>
</gene>
<feature type="domain" description="Spore protein YkvP/CgeB glycosyl transferase-like" evidence="1">
    <location>
        <begin position="198"/>
        <end position="347"/>
    </location>
</feature>
<protein>
    <submittedName>
        <fullName evidence="2">Spore maturation protein CgeB</fullName>
    </submittedName>
</protein>
<dbReference type="EMBL" id="JACHIA010000005">
    <property type="protein sequence ID" value="MBB6070733.1"/>
    <property type="molecule type" value="Genomic_DNA"/>
</dbReference>
<reference evidence="2 3" key="1">
    <citation type="submission" date="2020-08" db="EMBL/GenBank/DDBJ databases">
        <title>Genomic Encyclopedia of Type Strains, Phase IV (KMG-IV): sequencing the most valuable type-strain genomes for metagenomic binning, comparative biology and taxonomic classification.</title>
        <authorList>
            <person name="Goeker M."/>
        </authorList>
    </citation>
    <scope>NUCLEOTIDE SEQUENCE [LARGE SCALE GENOMIC DNA]</scope>
    <source>
        <strain evidence="2 3">DSM 29007</strain>
    </source>
</reference>
<sequence length="371" mass="41121">MKLVIFGLTVSSSWGNGHATLWRGLIRALAARGHDVVFFEKDVPYYAENRDLNHLDGATLVLYPDWASVLPQARRHLADADVAMVTSYQADALDATALVLESSAPVRCFYDLDTPVTLDALASGRPVSYIGADGLRDFDLVLSYTGGTALRDLQTRLGARRVAPLYGHVDPAIHHPVPLDEQYRADLSYLGTYAQDRQAALERLFIEPARRMPDTRFLIGGAQYPQEFPWTRNIWFRKHLPPGDHPAFYSSSRFTLNVTRRAMAEMGWCPSGRLFEAAACGCPVVSDAWEGLDAFFVPGKEILVAESTEDVMAALQMSDAERAALARAARERTLAEHTSERRVIDLEAVLNDAIRPAQAAWAERETFAVEA</sequence>
<dbReference type="SUPFAM" id="SSF53756">
    <property type="entry name" value="UDP-Glycosyltransferase/glycogen phosphorylase"/>
    <property type="match status" value="1"/>
</dbReference>
<proteinExistence type="predicted"/>
<organism evidence="2 3">
    <name type="scientific">Longimicrobium terrae</name>
    <dbReference type="NCBI Taxonomy" id="1639882"/>
    <lineage>
        <taxon>Bacteria</taxon>
        <taxon>Pseudomonadati</taxon>
        <taxon>Gemmatimonadota</taxon>
        <taxon>Longimicrobiia</taxon>
        <taxon>Longimicrobiales</taxon>
        <taxon>Longimicrobiaceae</taxon>
        <taxon>Longimicrobium</taxon>
    </lineage>
</organism>
<dbReference type="AlphaFoldDB" id="A0A841GYB0"/>